<evidence type="ECO:0000313" key="3">
    <source>
        <dbReference type="Proteomes" id="UP001176961"/>
    </source>
</evidence>
<dbReference type="CDD" id="cd00037">
    <property type="entry name" value="CLECT"/>
    <property type="match status" value="1"/>
</dbReference>
<dbReference type="SUPFAM" id="SSF56436">
    <property type="entry name" value="C-type lectin-like"/>
    <property type="match status" value="1"/>
</dbReference>
<dbReference type="AlphaFoldDB" id="A0AA36H054"/>
<reference evidence="2" key="1">
    <citation type="submission" date="2023-07" db="EMBL/GenBank/DDBJ databases">
        <authorList>
            <consortium name="CYATHOMIX"/>
        </authorList>
    </citation>
    <scope>NUCLEOTIDE SEQUENCE</scope>
    <source>
        <strain evidence="2">N/A</strain>
    </source>
</reference>
<protein>
    <recommendedName>
        <fullName evidence="1">C-type lectin domain-containing protein</fullName>
    </recommendedName>
</protein>
<keyword evidence="3" id="KW-1185">Reference proteome</keyword>
<dbReference type="PANTHER" id="PTHR22803">
    <property type="entry name" value="MANNOSE, PHOSPHOLIPASE, LECTIN RECEPTOR RELATED"/>
    <property type="match status" value="1"/>
</dbReference>
<evidence type="ECO:0000313" key="2">
    <source>
        <dbReference type="EMBL" id="CAJ0601365.1"/>
    </source>
</evidence>
<comment type="caution">
    <text evidence="2">The sequence shown here is derived from an EMBL/GenBank/DDBJ whole genome shotgun (WGS) entry which is preliminary data.</text>
</comment>
<gene>
    <name evidence="2" type="ORF">CYNAS_LOCUS13348</name>
</gene>
<dbReference type="SMART" id="SM00034">
    <property type="entry name" value="CLECT"/>
    <property type="match status" value="1"/>
</dbReference>
<accession>A0AA36H054</accession>
<proteinExistence type="predicted"/>
<name>A0AA36H054_CYLNA</name>
<dbReference type="InterPro" id="IPR050111">
    <property type="entry name" value="C-type_lectin/snaclec_domain"/>
</dbReference>
<dbReference type="InterPro" id="IPR016187">
    <property type="entry name" value="CTDL_fold"/>
</dbReference>
<dbReference type="PROSITE" id="PS50041">
    <property type="entry name" value="C_TYPE_LECTIN_2"/>
    <property type="match status" value="1"/>
</dbReference>
<dbReference type="Pfam" id="PF00059">
    <property type="entry name" value="Lectin_C"/>
    <property type="match status" value="1"/>
</dbReference>
<dbReference type="InterPro" id="IPR001304">
    <property type="entry name" value="C-type_lectin-like"/>
</dbReference>
<sequence length="192" mass="22183">MKLLLLALLALAEAEPNISKQISKSPQLYHNISKAVQTGYCESGWTYYNETDACYKEFFSEPWSSAESLCVTVETHLTSIHSYKENSFIAELTRTNMKLPDDTYATWIGLVRADYLNSNWAAKWMWTDGSMVDFQTWGPKQPNGGADQRCVLIFSDPYTNDPPGLWYRKWNDWHCDSNLRSFVCKKTALHWK</sequence>
<dbReference type="Proteomes" id="UP001176961">
    <property type="component" value="Unassembled WGS sequence"/>
</dbReference>
<dbReference type="EMBL" id="CATQJL010000305">
    <property type="protein sequence ID" value="CAJ0601365.1"/>
    <property type="molecule type" value="Genomic_DNA"/>
</dbReference>
<dbReference type="Gene3D" id="3.10.100.10">
    <property type="entry name" value="Mannose-Binding Protein A, subunit A"/>
    <property type="match status" value="1"/>
</dbReference>
<evidence type="ECO:0000259" key="1">
    <source>
        <dbReference type="PROSITE" id="PS50041"/>
    </source>
</evidence>
<dbReference type="InterPro" id="IPR016186">
    <property type="entry name" value="C-type_lectin-like/link_sf"/>
</dbReference>
<organism evidence="2 3">
    <name type="scientific">Cylicocyclus nassatus</name>
    <name type="common">Nematode worm</name>
    <dbReference type="NCBI Taxonomy" id="53992"/>
    <lineage>
        <taxon>Eukaryota</taxon>
        <taxon>Metazoa</taxon>
        <taxon>Ecdysozoa</taxon>
        <taxon>Nematoda</taxon>
        <taxon>Chromadorea</taxon>
        <taxon>Rhabditida</taxon>
        <taxon>Rhabditina</taxon>
        <taxon>Rhabditomorpha</taxon>
        <taxon>Strongyloidea</taxon>
        <taxon>Strongylidae</taxon>
        <taxon>Cylicocyclus</taxon>
    </lineage>
</organism>
<feature type="domain" description="C-type lectin" evidence="1">
    <location>
        <begin position="50"/>
        <end position="176"/>
    </location>
</feature>